<dbReference type="InterPro" id="IPR011006">
    <property type="entry name" value="CheY-like_superfamily"/>
</dbReference>
<evidence type="ECO:0000259" key="5">
    <source>
        <dbReference type="PROSITE" id="PS50110"/>
    </source>
</evidence>
<dbReference type="InterPro" id="IPR003661">
    <property type="entry name" value="HisK_dim/P_dom"/>
</dbReference>
<dbReference type="SMART" id="SM00388">
    <property type="entry name" value="HisKA"/>
    <property type="match status" value="1"/>
</dbReference>
<feature type="domain" description="Response regulatory" evidence="5">
    <location>
        <begin position="2"/>
        <end position="118"/>
    </location>
</feature>
<dbReference type="Proteomes" id="UP000189670">
    <property type="component" value="Unassembled WGS sequence"/>
</dbReference>
<dbReference type="SUPFAM" id="SSF52172">
    <property type="entry name" value="CheY-like"/>
    <property type="match status" value="2"/>
</dbReference>
<evidence type="ECO:0000313" key="6">
    <source>
        <dbReference type="EMBL" id="ETR74003.1"/>
    </source>
</evidence>
<dbReference type="CDD" id="cd00082">
    <property type="entry name" value="HisKA"/>
    <property type="match status" value="1"/>
</dbReference>
<feature type="domain" description="Response regulatory" evidence="5">
    <location>
        <begin position="135"/>
        <end position="251"/>
    </location>
</feature>
<gene>
    <name evidence="6" type="ORF">OMM_00538</name>
</gene>
<comment type="catalytic activity">
    <reaction evidence="1">
        <text>ATP + protein L-histidine = ADP + protein N-phospho-L-histidine.</text>
        <dbReference type="EC" id="2.7.13.3"/>
    </reaction>
</comment>
<evidence type="ECO:0000313" key="7">
    <source>
        <dbReference type="Proteomes" id="UP000189670"/>
    </source>
</evidence>
<dbReference type="PANTHER" id="PTHR44591:SF3">
    <property type="entry name" value="RESPONSE REGULATORY DOMAIN-CONTAINING PROTEIN"/>
    <property type="match status" value="1"/>
</dbReference>
<proteinExistence type="predicted"/>
<dbReference type="CDD" id="cd00156">
    <property type="entry name" value="REC"/>
    <property type="match status" value="1"/>
</dbReference>
<evidence type="ECO:0000256" key="2">
    <source>
        <dbReference type="ARBA" id="ARBA00012438"/>
    </source>
</evidence>
<dbReference type="CDD" id="cd17574">
    <property type="entry name" value="REC_OmpR"/>
    <property type="match status" value="1"/>
</dbReference>
<dbReference type="InterPro" id="IPR036097">
    <property type="entry name" value="HisK_dim/P_sf"/>
</dbReference>
<evidence type="ECO:0000256" key="4">
    <source>
        <dbReference type="PROSITE-ProRule" id="PRU00169"/>
    </source>
</evidence>
<feature type="modified residue" description="4-aspartylphosphate" evidence="4">
    <location>
        <position position="51"/>
    </location>
</feature>
<dbReference type="Gene3D" id="1.10.287.130">
    <property type="match status" value="1"/>
</dbReference>
<sequence>MNILVIDDSPTQRAVTKAYLQEKGYNIFDADTHSEALTILNQEHIHLITLDWEMPNECPLDLVRKLRSGWKYFDLPIVMMTSRDQPEDVINAMNAGCDDFVTKDDGIEMLEIRIRRILSFLKRLDVENSQRHQRQILLIDDSKTFLATTQYFLEEKQFAVLTADSGKNGLEMLEKEAIDLIVVDWMMPEMNGLEFIRHVRENNVYREIPIIMLSGKDALEDVVAAIEYGADDFINKDMDLKLLEKKIGVLIRIQEQYRRYTRQVIDDKKKIEGIVVQRTHELKQTQSQLVQAEKMSSLGQMVAGIAHEINNPLSFVHNNLYIVKTDLEDIIELIEKYQEGQESLEDIKAFEEEIEIEETIDELKDVIETSSSGIQRIRDIVLSLRNFARLDEGERKIVDLYEGVDNSLMILNHKIKKGVTIEKNTSRSQKYFVKPANSIKFL</sequence>
<name>A0A1V1PGX9_9BACT</name>
<evidence type="ECO:0000256" key="3">
    <source>
        <dbReference type="ARBA" id="ARBA00022553"/>
    </source>
</evidence>
<dbReference type="EMBL" id="ATBP01000027">
    <property type="protein sequence ID" value="ETR74003.1"/>
    <property type="molecule type" value="Genomic_DNA"/>
</dbReference>
<keyword evidence="6" id="KW-0418">Kinase</keyword>
<evidence type="ECO:0000256" key="1">
    <source>
        <dbReference type="ARBA" id="ARBA00000085"/>
    </source>
</evidence>
<feature type="modified residue" description="4-aspartylphosphate" evidence="4">
    <location>
        <position position="184"/>
    </location>
</feature>
<dbReference type="SMART" id="SM00448">
    <property type="entry name" value="REC"/>
    <property type="match status" value="2"/>
</dbReference>
<keyword evidence="3 4" id="KW-0597">Phosphoprotein</keyword>
<protein>
    <recommendedName>
        <fullName evidence="2">histidine kinase</fullName>
        <ecNumber evidence="2">2.7.13.3</ecNumber>
    </recommendedName>
</protein>
<reference evidence="7" key="1">
    <citation type="submission" date="2012-11" db="EMBL/GenBank/DDBJ databases">
        <authorList>
            <person name="Lucero-Rivera Y.E."/>
            <person name="Tovar-Ramirez D."/>
        </authorList>
    </citation>
    <scope>NUCLEOTIDE SEQUENCE [LARGE SCALE GENOMIC DNA]</scope>
    <source>
        <strain evidence="7">Araruama</strain>
    </source>
</reference>
<dbReference type="PANTHER" id="PTHR44591">
    <property type="entry name" value="STRESS RESPONSE REGULATOR PROTEIN 1"/>
    <property type="match status" value="1"/>
</dbReference>
<dbReference type="InterPro" id="IPR050595">
    <property type="entry name" value="Bact_response_regulator"/>
</dbReference>
<dbReference type="EC" id="2.7.13.3" evidence="2"/>
<organism evidence="6 7">
    <name type="scientific">Candidatus Magnetoglobus multicellularis str. Araruama</name>
    <dbReference type="NCBI Taxonomy" id="890399"/>
    <lineage>
        <taxon>Bacteria</taxon>
        <taxon>Pseudomonadati</taxon>
        <taxon>Thermodesulfobacteriota</taxon>
        <taxon>Desulfobacteria</taxon>
        <taxon>Desulfobacterales</taxon>
        <taxon>Desulfobacteraceae</taxon>
        <taxon>Candidatus Magnetoglobus</taxon>
    </lineage>
</organism>
<dbReference type="GO" id="GO:0000155">
    <property type="term" value="F:phosphorelay sensor kinase activity"/>
    <property type="evidence" value="ECO:0007669"/>
    <property type="project" value="InterPro"/>
</dbReference>
<dbReference type="InterPro" id="IPR001789">
    <property type="entry name" value="Sig_transdc_resp-reg_receiver"/>
</dbReference>
<keyword evidence="6" id="KW-0808">Transferase</keyword>
<accession>A0A1V1PGX9</accession>
<dbReference type="AlphaFoldDB" id="A0A1V1PGX9"/>
<dbReference type="SUPFAM" id="SSF47384">
    <property type="entry name" value="Homodimeric domain of signal transducing histidine kinase"/>
    <property type="match status" value="1"/>
</dbReference>
<dbReference type="Pfam" id="PF00072">
    <property type="entry name" value="Response_reg"/>
    <property type="match status" value="2"/>
</dbReference>
<dbReference type="PROSITE" id="PS50110">
    <property type="entry name" value="RESPONSE_REGULATORY"/>
    <property type="match status" value="2"/>
</dbReference>
<dbReference type="Gene3D" id="3.40.50.2300">
    <property type="match status" value="2"/>
</dbReference>
<comment type="caution">
    <text evidence="6">The sequence shown here is derived from an EMBL/GenBank/DDBJ whole genome shotgun (WGS) entry which is preliminary data.</text>
</comment>